<dbReference type="Gene3D" id="1.10.10.10">
    <property type="entry name" value="Winged helix-like DNA-binding domain superfamily/Winged helix DNA-binding domain"/>
    <property type="match status" value="1"/>
</dbReference>
<organism evidence="5 6">
    <name type="scientific">Thermosipho atlanticus DSM 15807</name>
    <dbReference type="NCBI Taxonomy" id="1123380"/>
    <lineage>
        <taxon>Bacteria</taxon>
        <taxon>Thermotogati</taxon>
        <taxon>Thermotogota</taxon>
        <taxon>Thermotogae</taxon>
        <taxon>Thermotogales</taxon>
        <taxon>Fervidobacteriaceae</taxon>
        <taxon>Thermosipho</taxon>
    </lineage>
</organism>
<feature type="domain" description="HTH arsR-type" evidence="4">
    <location>
        <begin position="43"/>
        <end position="136"/>
    </location>
</feature>
<dbReference type="CDD" id="cd00090">
    <property type="entry name" value="HTH_ARSR"/>
    <property type="match status" value="1"/>
</dbReference>
<dbReference type="AlphaFoldDB" id="A0A1M5T1R5"/>
<evidence type="ECO:0000256" key="1">
    <source>
        <dbReference type="ARBA" id="ARBA00023015"/>
    </source>
</evidence>
<dbReference type="InterPro" id="IPR051011">
    <property type="entry name" value="Metal_resp_trans_reg"/>
</dbReference>
<name>A0A1M5T1R5_9BACT</name>
<dbReference type="InterPro" id="IPR011991">
    <property type="entry name" value="ArsR-like_HTH"/>
</dbReference>
<dbReference type="PANTHER" id="PTHR43132:SF6">
    <property type="entry name" value="HTH-TYPE TRANSCRIPTIONAL REPRESSOR CZRA"/>
    <property type="match status" value="1"/>
</dbReference>
<dbReference type="InterPro" id="IPR036388">
    <property type="entry name" value="WH-like_DNA-bd_sf"/>
</dbReference>
<dbReference type="PROSITE" id="PS00846">
    <property type="entry name" value="HTH_ARSR_1"/>
    <property type="match status" value="1"/>
</dbReference>
<proteinExistence type="predicted"/>
<accession>A0A1M5T1R5</accession>
<dbReference type="PROSITE" id="PS50987">
    <property type="entry name" value="HTH_ARSR_2"/>
    <property type="match status" value="1"/>
</dbReference>
<dbReference type="STRING" id="1123380.SAMN02745199_1117"/>
<keyword evidence="1" id="KW-0805">Transcription regulation</keyword>
<evidence type="ECO:0000259" key="4">
    <source>
        <dbReference type="PROSITE" id="PS50987"/>
    </source>
</evidence>
<dbReference type="InterPro" id="IPR001845">
    <property type="entry name" value="HTH_ArsR_DNA-bd_dom"/>
</dbReference>
<sequence>MKDGGKMKKTKDTSKKNNKKNIEVCQTIEIHDEIIKSVKDKIPDEEILNKLADLFKVIGDRTRIKILYTLLQVEKMCVCDLSFVLGKTPSAISHQLRVLRQTELVKYKKEGKVVYYSLNDEHVRELLDVGYTHITE</sequence>
<protein>
    <submittedName>
        <fullName evidence="5">Transcriptional regulator, ArsR family</fullName>
    </submittedName>
</protein>
<dbReference type="EMBL" id="FQXN01000004">
    <property type="protein sequence ID" value="SHH44608.1"/>
    <property type="molecule type" value="Genomic_DNA"/>
</dbReference>
<dbReference type="GO" id="GO:0003700">
    <property type="term" value="F:DNA-binding transcription factor activity"/>
    <property type="evidence" value="ECO:0007669"/>
    <property type="project" value="InterPro"/>
</dbReference>
<keyword evidence="3" id="KW-0804">Transcription</keyword>
<reference evidence="6" key="1">
    <citation type="submission" date="2016-11" db="EMBL/GenBank/DDBJ databases">
        <authorList>
            <person name="Varghese N."/>
            <person name="Submissions S."/>
        </authorList>
    </citation>
    <scope>NUCLEOTIDE SEQUENCE [LARGE SCALE GENOMIC DNA]</scope>
    <source>
        <strain evidence="6">DSM 15807</strain>
    </source>
</reference>
<evidence type="ECO:0000313" key="5">
    <source>
        <dbReference type="EMBL" id="SHH44608.1"/>
    </source>
</evidence>
<keyword evidence="2" id="KW-0238">DNA-binding</keyword>
<evidence type="ECO:0000256" key="2">
    <source>
        <dbReference type="ARBA" id="ARBA00023125"/>
    </source>
</evidence>
<dbReference type="Pfam" id="PF01022">
    <property type="entry name" value="HTH_5"/>
    <property type="match status" value="1"/>
</dbReference>
<dbReference type="PANTHER" id="PTHR43132">
    <property type="entry name" value="ARSENICAL RESISTANCE OPERON REPRESSOR ARSR-RELATED"/>
    <property type="match status" value="1"/>
</dbReference>
<dbReference type="GO" id="GO:0003677">
    <property type="term" value="F:DNA binding"/>
    <property type="evidence" value="ECO:0007669"/>
    <property type="project" value="UniProtKB-KW"/>
</dbReference>
<dbReference type="SUPFAM" id="SSF46785">
    <property type="entry name" value="Winged helix' DNA-binding domain"/>
    <property type="match status" value="1"/>
</dbReference>
<evidence type="ECO:0000313" key="6">
    <source>
        <dbReference type="Proteomes" id="UP000242592"/>
    </source>
</evidence>
<keyword evidence="6" id="KW-1185">Reference proteome</keyword>
<dbReference type="SMART" id="SM00418">
    <property type="entry name" value="HTH_ARSR"/>
    <property type="match status" value="1"/>
</dbReference>
<gene>
    <name evidence="5" type="ORF">SAMN02745199_1117</name>
</gene>
<dbReference type="PRINTS" id="PR00778">
    <property type="entry name" value="HTHARSR"/>
</dbReference>
<dbReference type="InterPro" id="IPR036390">
    <property type="entry name" value="WH_DNA-bd_sf"/>
</dbReference>
<evidence type="ECO:0000256" key="3">
    <source>
        <dbReference type="ARBA" id="ARBA00023163"/>
    </source>
</evidence>
<dbReference type="NCBIfam" id="NF033788">
    <property type="entry name" value="HTH_metalloreg"/>
    <property type="match status" value="1"/>
</dbReference>
<dbReference type="Proteomes" id="UP000242592">
    <property type="component" value="Unassembled WGS sequence"/>
</dbReference>
<dbReference type="InterPro" id="IPR018334">
    <property type="entry name" value="ArsR_HTH"/>
</dbReference>